<sequence>MRPQRDPREQAWRSWAHKIPEVEHQQGRARRQSYPTSSCQPPSRRTMGAPVHRSGGAIKYVPLTARRGLLLVRLTAEDPLAYDYEYELRVCLAMCNPLAGVCDVLPPLSNTFEFSKSGYAILTSADCSSSTQPLPGYSIFFKVIIMGVIEHGRPPHLYTFSSGEARWSTPTVLSFDADPEIRDYRPLRHPDGVVSRGKVHWIVGDWSMNCSKLYTLDVDAETYRVSRTKIAVPTTNANVCSRSYDEPQLSVAANGTLSVLFLPWSKLRLEICTRQDNGKTEDGATAGGWLDTRLVRLKPPEPERSETSSMYFSLLGEKSGAVLLKGLHRHMYIGDLETGAMERMTGWVRGLNRH</sequence>
<feature type="compositionally biased region" description="Basic and acidic residues" evidence="1">
    <location>
        <begin position="1"/>
        <end position="11"/>
    </location>
</feature>
<dbReference type="EnsemblPlants" id="EMT20618">
    <property type="protein sequence ID" value="EMT20618"/>
    <property type="gene ID" value="F775_18597"/>
</dbReference>
<name>R7WDY6_AEGTA</name>
<dbReference type="AlphaFoldDB" id="R7WDY6"/>
<proteinExistence type="predicted"/>
<feature type="compositionally biased region" description="Polar residues" evidence="1">
    <location>
        <begin position="33"/>
        <end position="43"/>
    </location>
</feature>
<evidence type="ECO:0000256" key="1">
    <source>
        <dbReference type="SAM" id="MobiDB-lite"/>
    </source>
</evidence>
<evidence type="ECO:0008006" key="3">
    <source>
        <dbReference type="Google" id="ProtNLM"/>
    </source>
</evidence>
<dbReference type="PANTHER" id="PTHR35828">
    <property type="entry name" value="OS08G0203800 PROTEIN-RELATED"/>
    <property type="match status" value="1"/>
</dbReference>
<evidence type="ECO:0000313" key="2">
    <source>
        <dbReference type="EnsemblPlants" id="EMT20618"/>
    </source>
</evidence>
<protein>
    <recommendedName>
        <fullName evidence="3">DUF1618 domain-containing protein</fullName>
    </recommendedName>
</protein>
<feature type="region of interest" description="Disordered" evidence="1">
    <location>
        <begin position="1"/>
        <end position="51"/>
    </location>
</feature>
<reference evidence="2" key="1">
    <citation type="submission" date="2015-06" db="UniProtKB">
        <authorList>
            <consortium name="EnsemblPlants"/>
        </authorList>
    </citation>
    <scope>IDENTIFICATION</scope>
</reference>
<accession>R7WDY6</accession>
<dbReference type="PANTHER" id="PTHR35828:SF30">
    <property type="entry name" value="F-BOX DOMAIN-CONTAINING PROTEIN"/>
    <property type="match status" value="1"/>
</dbReference>
<organism evidence="2">
    <name type="scientific">Aegilops tauschii</name>
    <name type="common">Tausch's goatgrass</name>
    <name type="synonym">Aegilops squarrosa</name>
    <dbReference type="NCBI Taxonomy" id="37682"/>
    <lineage>
        <taxon>Eukaryota</taxon>
        <taxon>Viridiplantae</taxon>
        <taxon>Streptophyta</taxon>
        <taxon>Embryophyta</taxon>
        <taxon>Tracheophyta</taxon>
        <taxon>Spermatophyta</taxon>
        <taxon>Magnoliopsida</taxon>
        <taxon>Liliopsida</taxon>
        <taxon>Poales</taxon>
        <taxon>Poaceae</taxon>
        <taxon>BOP clade</taxon>
        <taxon>Pooideae</taxon>
        <taxon>Triticodae</taxon>
        <taxon>Triticeae</taxon>
        <taxon>Triticinae</taxon>
        <taxon>Aegilops</taxon>
    </lineage>
</organism>